<protein>
    <recommendedName>
        <fullName evidence="5">DUF3829 domain-containing protein</fullName>
    </recommendedName>
</protein>
<accession>A0A2P5GL28</accession>
<evidence type="ECO:0008006" key="5">
    <source>
        <dbReference type="Google" id="ProtNLM"/>
    </source>
</evidence>
<comment type="caution">
    <text evidence="2">The sequence shown here is derived from an EMBL/GenBank/DDBJ whole genome shotgun (WGS) entry which is preliminary data.</text>
</comment>
<dbReference type="Proteomes" id="UP000247005">
    <property type="component" value="Unassembled WGS sequence"/>
</dbReference>
<proteinExistence type="predicted"/>
<keyword evidence="3" id="KW-1185">Reference proteome</keyword>
<dbReference type="EMBL" id="PQGE01000011">
    <property type="protein sequence ID" value="POP44145.1"/>
    <property type="molecule type" value="Genomic_DNA"/>
</dbReference>
<reference evidence="3 4" key="1">
    <citation type="submission" date="2018-01" db="EMBL/GenBank/DDBJ databases">
        <title>Superficieibacter electus gen. nov., sp. nov., an extended-spectrum beta-lactamase possessing member of the Enterobacteriaceae family, isolated from intensive care unit surfaces.</title>
        <authorList>
            <person name="Potter R.F."/>
            <person name="D'Souza A.W."/>
        </authorList>
    </citation>
    <scope>NUCLEOTIDE SEQUENCE [LARGE SCALE GENOMIC DNA]</scope>
    <source>
        <strain evidence="2 4">BP-1</strain>
        <strain evidence="1 3">BP-2</strain>
    </source>
</reference>
<evidence type="ECO:0000313" key="1">
    <source>
        <dbReference type="EMBL" id="POP44145.1"/>
    </source>
</evidence>
<sequence length="339" mass="38783">MNYKKLFFFAILSGLTLIAGCDDKKSSRETSAETSANLTEQNKKAQEILKYNAYVDVTNFQPYARLPIGEDIEDELAKQKQFMADLSKNKEPLDNYYNLRESPISGKIERLGKALAVNASLPDLDDTAAKYLQHLKTLQSLNNELSLYASSKEYLEDKGEFFKSKGPQLISQLEAVIKAQNEFEDKMTQHDNELVKEQFKSAPKDTVEYFRNGIIYYEKIIIYDFENQLNKFDSATLAKIDTNTATLAGLMKKYDNVKTVRSNTCTMNIAMFVASSRRMVKSMKDDEKHYFSRSDAYPEALQAKSPVYRKLAQSPAEKDFRNLMRHFSGLIDDMNANHC</sequence>
<evidence type="ECO:0000313" key="3">
    <source>
        <dbReference type="Proteomes" id="UP000237073"/>
    </source>
</evidence>
<dbReference type="PROSITE" id="PS51257">
    <property type="entry name" value="PROKAR_LIPOPROTEIN"/>
    <property type="match status" value="1"/>
</dbReference>
<dbReference type="InterPro" id="IPR024291">
    <property type="entry name" value="DUF3829"/>
</dbReference>
<dbReference type="RefSeq" id="WP_103676742.1">
    <property type="nucleotide sequence ID" value="NZ_PQGD01000017.1"/>
</dbReference>
<dbReference type="AlphaFoldDB" id="A0A2P5GL28"/>
<dbReference type="OrthoDB" id="7596734at2"/>
<dbReference type="EMBL" id="PQGD01000017">
    <property type="protein sequence ID" value="POP45474.1"/>
    <property type="molecule type" value="Genomic_DNA"/>
</dbReference>
<name>A0A2P5GL28_9ENTR</name>
<organism evidence="2 4">
    <name type="scientific">Superficieibacter electus</name>
    <dbReference type="NCBI Taxonomy" id="2022662"/>
    <lineage>
        <taxon>Bacteria</taxon>
        <taxon>Pseudomonadati</taxon>
        <taxon>Pseudomonadota</taxon>
        <taxon>Gammaproteobacteria</taxon>
        <taxon>Enterobacterales</taxon>
        <taxon>Enterobacteriaceae</taxon>
        <taxon>Superficieibacter</taxon>
    </lineage>
</organism>
<evidence type="ECO:0000313" key="2">
    <source>
        <dbReference type="EMBL" id="POP45474.1"/>
    </source>
</evidence>
<evidence type="ECO:0000313" key="4">
    <source>
        <dbReference type="Proteomes" id="UP000247005"/>
    </source>
</evidence>
<gene>
    <name evidence="2" type="ORF">CHU32_19945</name>
    <name evidence="1" type="ORF">CHU33_14255</name>
</gene>
<dbReference type="Proteomes" id="UP000237073">
    <property type="component" value="Unassembled WGS sequence"/>
</dbReference>
<dbReference type="Pfam" id="PF12889">
    <property type="entry name" value="DUF3829"/>
    <property type="match status" value="1"/>
</dbReference>